<dbReference type="Pfam" id="PF06992">
    <property type="entry name" value="Phage_lambda_P"/>
    <property type="match status" value="1"/>
</dbReference>
<accession>A0A1R4I574</accession>
<dbReference type="InterPro" id="IPR009731">
    <property type="entry name" value="P-like"/>
</dbReference>
<protein>
    <submittedName>
        <fullName evidence="2">Uncharacterized protein</fullName>
    </submittedName>
</protein>
<evidence type="ECO:0000313" key="3">
    <source>
        <dbReference type="Proteomes" id="UP000196331"/>
    </source>
</evidence>
<feature type="region of interest" description="Disordered" evidence="1">
    <location>
        <begin position="173"/>
        <end position="210"/>
    </location>
</feature>
<gene>
    <name evidence="2" type="ORF">CZ787_17190</name>
</gene>
<dbReference type="Proteomes" id="UP000196331">
    <property type="component" value="Unassembled WGS sequence"/>
</dbReference>
<organism evidence="2 3">
    <name type="scientific">Halomonas citrativorans</name>
    <dbReference type="NCBI Taxonomy" id="2742612"/>
    <lineage>
        <taxon>Bacteria</taxon>
        <taxon>Pseudomonadati</taxon>
        <taxon>Pseudomonadota</taxon>
        <taxon>Gammaproteobacteria</taxon>
        <taxon>Oceanospirillales</taxon>
        <taxon>Halomonadaceae</taxon>
        <taxon>Halomonas</taxon>
    </lineage>
</organism>
<feature type="compositionally biased region" description="Low complexity" evidence="1">
    <location>
        <begin position="179"/>
        <end position="188"/>
    </location>
</feature>
<dbReference type="GO" id="GO:0006270">
    <property type="term" value="P:DNA replication initiation"/>
    <property type="evidence" value="ECO:0007669"/>
    <property type="project" value="InterPro"/>
</dbReference>
<name>A0A1R4I574_9GAMM</name>
<evidence type="ECO:0000313" key="2">
    <source>
        <dbReference type="EMBL" id="SJN14846.1"/>
    </source>
</evidence>
<proteinExistence type="predicted"/>
<sequence length="210" mass="23386">MDNLFNVMGELFGNKFSSQWGAFDETGAWWAELQHVTPGQLAIGLRRVRQQIQDAARQSDEVWPPMPVAFAALCQPKPEDMGLPGEADAWREVTANAHQPQRHQWSHEAVRMAGAAVGWWELTHGGGESRASRMESRFRKEYGALVNRVMSGEQLQARTLIGHDSQLNRAELAERASREAAQQRAEAAGMPDRMNSEQGLRSLRAALGGR</sequence>
<reference evidence="2 3" key="1">
    <citation type="submission" date="2017-02" db="EMBL/GenBank/DDBJ databases">
        <authorList>
            <person name="Dridi B."/>
        </authorList>
    </citation>
    <scope>NUCLEOTIDE SEQUENCE [LARGE SCALE GENOMIC DNA]</scope>
    <source>
        <strain evidence="2 3">JB380</strain>
    </source>
</reference>
<dbReference type="AlphaFoldDB" id="A0A1R4I574"/>
<comment type="caution">
    <text evidence="2">The sequence shown here is derived from an EMBL/GenBank/DDBJ whole genome shotgun (WGS) entry which is preliminary data.</text>
</comment>
<evidence type="ECO:0000256" key="1">
    <source>
        <dbReference type="SAM" id="MobiDB-lite"/>
    </source>
</evidence>
<dbReference type="EMBL" id="FUKM01000058">
    <property type="protein sequence ID" value="SJN14846.1"/>
    <property type="molecule type" value="Genomic_DNA"/>
</dbReference>